<dbReference type="HOGENOM" id="CLU_3377127_0_0_1"/>
<dbReference type="Proteomes" id="UP000030751">
    <property type="component" value="Unassembled WGS sequence"/>
</dbReference>
<dbReference type="AlphaFoldDB" id="W9N9W2"/>
<organism evidence="1">
    <name type="scientific">Fusarium oxysporum f. sp. pisi HDV247</name>
    <dbReference type="NCBI Taxonomy" id="1080344"/>
    <lineage>
        <taxon>Eukaryota</taxon>
        <taxon>Fungi</taxon>
        <taxon>Dikarya</taxon>
        <taxon>Ascomycota</taxon>
        <taxon>Pezizomycotina</taxon>
        <taxon>Sordariomycetes</taxon>
        <taxon>Hypocreomycetidae</taxon>
        <taxon>Hypocreales</taxon>
        <taxon>Nectriaceae</taxon>
        <taxon>Fusarium</taxon>
        <taxon>Fusarium oxysporum species complex</taxon>
    </lineage>
</organism>
<name>W9N9W2_FUSOX</name>
<sequence length="34" mass="3689">MMGNLSFFLGGKTAEDGHTWRPNLAAVRAAINKN</sequence>
<reference evidence="1" key="1">
    <citation type="submission" date="2011-10" db="EMBL/GenBank/DDBJ databases">
        <title>The Genome Sequence of Fusarium oxysporum HDV247.</title>
        <authorList>
            <consortium name="The Broad Institute Genome Sequencing Platform"/>
            <person name="Ma L.-J."/>
            <person name="Gale L.R."/>
            <person name="Schwartz D.C."/>
            <person name="Zhou S."/>
            <person name="Corby-Kistler H."/>
            <person name="Young S.K."/>
            <person name="Zeng Q."/>
            <person name="Gargeya S."/>
            <person name="Fitzgerald M."/>
            <person name="Haas B."/>
            <person name="Abouelleil A."/>
            <person name="Alvarado L."/>
            <person name="Arachchi H.M."/>
            <person name="Berlin A."/>
            <person name="Brown A."/>
            <person name="Chapman S.B."/>
            <person name="Chen Z."/>
            <person name="Dunbar C."/>
            <person name="Freedman E."/>
            <person name="Gearin G."/>
            <person name="Goldberg J."/>
            <person name="Griggs A."/>
            <person name="Gujja S."/>
            <person name="Heiman D."/>
            <person name="Howarth C."/>
            <person name="Larson L."/>
            <person name="Lui A."/>
            <person name="MacDonald P.J.P."/>
            <person name="Montmayeur A."/>
            <person name="Murphy C."/>
            <person name="Neiman D."/>
            <person name="Pearson M."/>
            <person name="Priest M."/>
            <person name="Roberts A."/>
            <person name="Saif S."/>
            <person name="Shea T."/>
            <person name="Shenoy N."/>
            <person name="Sisk P."/>
            <person name="Stolte C."/>
            <person name="Sykes S."/>
            <person name="Wortman J."/>
            <person name="Nusbaum C."/>
            <person name="Birren B."/>
        </authorList>
    </citation>
    <scope>NUCLEOTIDE SEQUENCE [LARGE SCALE GENOMIC DNA]</scope>
    <source>
        <strain evidence="1">HDV247</strain>
    </source>
</reference>
<reference evidence="1" key="2">
    <citation type="submission" date="2012-05" db="EMBL/GenBank/DDBJ databases">
        <title>Annotation of the Genome Sequence of Fusarium oxysporum HDV247.</title>
        <authorList>
            <consortium name="The Broad Institute Genomics Platform"/>
            <person name="Ma L.-J."/>
            <person name="Corby-Kistler H."/>
            <person name="Broz K."/>
            <person name="Gale L.R."/>
            <person name="Jonkers W."/>
            <person name="O'Donnell K."/>
            <person name="Ploetz R."/>
            <person name="Steinberg C."/>
            <person name="Schwartz D.C."/>
            <person name="VanEtten H."/>
            <person name="Zhou S."/>
            <person name="Young S.K."/>
            <person name="Zeng Q."/>
            <person name="Gargeya S."/>
            <person name="Fitzgerald M."/>
            <person name="Abouelleil A."/>
            <person name="Alvarado L."/>
            <person name="Chapman S.B."/>
            <person name="Gainer-Dewar J."/>
            <person name="Goldberg J."/>
            <person name="Griggs A."/>
            <person name="Gujja S."/>
            <person name="Hansen M."/>
            <person name="Howarth C."/>
            <person name="Imamovic A."/>
            <person name="Ireland A."/>
            <person name="Larimer J."/>
            <person name="McCowan C."/>
            <person name="Murphy C."/>
            <person name="Pearson M."/>
            <person name="Poon T.W."/>
            <person name="Priest M."/>
            <person name="Roberts A."/>
            <person name="Saif S."/>
            <person name="Shea T."/>
            <person name="Sykes S."/>
            <person name="Wortman J."/>
            <person name="Nusbaum C."/>
            <person name="Birren B."/>
        </authorList>
    </citation>
    <scope>NUCLEOTIDE SEQUENCE</scope>
    <source>
        <strain evidence="1">HDV247</strain>
    </source>
</reference>
<evidence type="ECO:0000313" key="1">
    <source>
        <dbReference type="EMBL" id="EXA29409.1"/>
    </source>
</evidence>
<accession>W9N9W2</accession>
<dbReference type="EMBL" id="JH651115">
    <property type="protein sequence ID" value="EXA29409.1"/>
    <property type="molecule type" value="Genomic_DNA"/>
</dbReference>
<protein>
    <submittedName>
        <fullName evidence="1">Uncharacterized protein</fullName>
    </submittedName>
</protein>
<proteinExistence type="predicted"/>
<gene>
    <name evidence="1" type="ORF">FOVG_19092</name>
</gene>